<proteinExistence type="predicted"/>
<evidence type="ECO:0000313" key="1">
    <source>
        <dbReference type="EMBL" id="MVT70658.1"/>
    </source>
</evidence>
<dbReference type="Proteomes" id="UP000436468">
    <property type="component" value="Unassembled WGS sequence"/>
</dbReference>
<keyword evidence="2" id="KW-1185">Reference proteome</keyword>
<dbReference type="RefSeq" id="WP_157348454.1">
    <property type="nucleotide sequence ID" value="NZ_WQNF01000047.1"/>
</dbReference>
<accession>A0A844SUK7</accession>
<name>A0A844SUK7_9BRAD</name>
<organism evidence="1 2">
    <name type="scientific">Bradyrhizobium pachyrhizi</name>
    <dbReference type="NCBI Taxonomy" id="280333"/>
    <lineage>
        <taxon>Bacteria</taxon>
        <taxon>Pseudomonadati</taxon>
        <taxon>Pseudomonadota</taxon>
        <taxon>Alphaproteobacteria</taxon>
        <taxon>Hyphomicrobiales</taxon>
        <taxon>Nitrobacteraceae</taxon>
        <taxon>Bradyrhizobium</taxon>
    </lineage>
</organism>
<reference evidence="1 2" key="1">
    <citation type="submission" date="2019-12" db="EMBL/GenBank/DDBJ databases">
        <title>Draft genome sequences Bradyrhizobium cajani AMBPC1010, Bradyrhizobium pachyrhizi AMBPC1040 and Bradyrhizobium yuanmingense ALSPC3051, three plant growth promoting strains isolated from nodules of Cajanus cajan L. in Dominican Republic.</title>
        <authorList>
            <person name="Flores-Felix J.D."/>
            <person name="Araujo J."/>
            <person name="Diaz-Alcantara C."/>
            <person name="Gonzalez-Andres F."/>
            <person name="Velazquez E."/>
        </authorList>
    </citation>
    <scope>NUCLEOTIDE SEQUENCE [LARGE SCALE GENOMIC DNA]</scope>
    <source>
        <strain evidence="1 2">1040</strain>
    </source>
</reference>
<dbReference type="EMBL" id="WQNF01000047">
    <property type="protein sequence ID" value="MVT70658.1"/>
    <property type="molecule type" value="Genomic_DNA"/>
</dbReference>
<protein>
    <submittedName>
        <fullName evidence="1">Uncharacterized protein</fullName>
    </submittedName>
</protein>
<sequence length="212" mass="23818">MDALASIPRPEFLKLVERGDRQLDNEIQTGSFIYWSQPLDEQRTPSKRYRRSFIGIDAVLATLTDLYCEGGPYGFGAIPRSGVSLALRGMQMVLPKAVDEETGQMMIGLQDKGQLTIACDTLHALEKNGHLDAKRYVRSFRMPIRYAVQRVRERATQHGIALPEKFAPPPSEVPLAAKGNLPWKFPVGDTGKSSRWWPVIERDLPLVTKDVN</sequence>
<dbReference type="AlphaFoldDB" id="A0A844SUK7"/>
<gene>
    <name evidence="1" type="ORF">GPL21_36970</name>
</gene>
<evidence type="ECO:0000313" key="2">
    <source>
        <dbReference type="Proteomes" id="UP000436468"/>
    </source>
</evidence>
<comment type="caution">
    <text evidence="1">The sequence shown here is derived from an EMBL/GenBank/DDBJ whole genome shotgun (WGS) entry which is preliminary data.</text>
</comment>